<dbReference type="PANTHER" id="PTHR30532:SF24">
    <property type="entry name" value="FERRIC ENTEROBACTIN-BINDING PERIPLASMIC PROTEIN FEPB"/>
    <property type="match status" value="1"/>
</dbReference>
<evidence type="ECO:0000256" key="1">
    <source>
        <dbReference type="ARBA" id="ARBA00004196"/>
    </source>
</evidence>
<sequence>MRPRSLLLAAVFVLAAGCSSTPPTSAPGAAPQAAFPVSVEHEFGTTTVPAAPQRVVSAGYTEQDTLLALGVTPVAVTDWYGDQPYATWPWAKEKLGSATPTVLTAKDGPDYEKIAAQRPDLIVATNAGLDRAQYDRLAAIAPTVAQPKGGSAWFAPWDAQARLIGAAIGKPDEANALVDGIKKRFADTAAAHPGFAGTPAIFLQAPYYDGSAIAYQNGLSTAFLTDLGFTVPAEIDRFAPEGDSTQAYIPIENLGVLNAGKVLIWATEEASARTELEAQPLYRTLTPVQNGNLVFTDATLAGAIYFSSPLSLPYVLDHLVPQLDAALAGNPGTRPAA</sequence>
<evidence type="ECO:0000256" key="5">
    <source>
        <dbReference type="SAM" id="SignalP"/>
    </source>
</evidence>
<evidence type="ECO:0000256" key="2">
    <source>
        <dbReference type="ARBA" id="ARBA00008814"/>
    </source>
</evidence>
<dbReference type="GO" id="GO:0030288">
    <property type="term" value="C:outer membrane-bounded periplasmic space"/>
    <property type="evidence" value="ECO:0007669"/>
    <property type="project" value="TreeGrafter"/>
</dbReference>
<evidence type="ECO:0000313" key="8">
    <source>
        <dbReference type="Proteomes" id="UP001143463"/>
    </source>
</evidence>
<feature type="chain" id="PRO_5040946257" evidence="5">
    <location>
        <begin position="26"/>
        <end position="337"/>
    </location>
</feature>
<gene>
    <name evidence="7" type="ORF">GCM10017577_71710</name>
</gene>
<comment type="subcellular location">
    <subcellularLocation>
        <location evidence="1">Cell envelope</location>
    </subcellularLocation>
</comment>
<dbReference type="InterPro" id="IPR002491">
    <property type="entry name" value="ABC_transptr_periplasmic_BD"/>
</dbReference>
<dbReference type="PROSITE" id="PS51257">
    <property type="entry name" value="PROKAR_LIPOPROTEIN"/>
    <property type="match status" value="1"/>
</dbReference>
<organism evidence="7 8">
    <name type="scientific">Pseudonocardia halophobica</name>
    <dbReference type="NCBI Taxonomy" id="29401"/>
    <lineage>
        <taxon>Bacteria</taxon>
        <taxon>Bacillati</taxon>
        <taxon>Actinomycetota</taxon>
        <taxon>Actinomycetes</taxon>
        <taxon>Pseudonocardiales</taxon>
        <taxon>Pseudonocardiaceae</taxon>
        <taxon>Pseudonocardia</taxon>
    </lineage>
</organism>
<dbReference type="Proteomes" id="UP001143463">
    <property type="component" value="Unassembled WGS sequence"/>
</dbReference>
<dbReference type="SUPFAM" id="SSF53807">
    <property type="entry name" value="Helical backbone' metal receptor"/>
    <property type="match status" value="1"/>
</dbReference>
<reference evidence="7" key="1">
    <citation type="journal article" date="2014" name="Int. J. Syst. Evol. Microbiol.">
        <title>Complete genome sequence of Corynebacterium casei LMG S-19264T (=DSM 44701T), isolated from a smear-ripened cheese.</title>
        <authorList>
            <consortium name="US DOE Joint Genome Institute (JGI-PGF)"/>
            <person name="Walter F."/>
            <person name="Albersmeier A."/>
            <person name="Kalinowski J."/>
            <person name="Ruckert C."/>
        </authorList>
    </citation>
    <scope>NUCLEOTIDE SEQUENCE</scope>
    <source>
        <strain evidence="7">VKM Ac-1069</strain>
    </source>
</reference>
<evidence type="ECO:0000259" key="6">
    <source>
        <dbReference type="PROSITE" id="PS50983"/>
    </source>
</evidence>
<name>A0A9W6P1D3_9PSEU</name>
<evidence type="ECO:0000256" key="4">
    <source>
        <dbReference type="ARBA" id="ARBA00022729"/>
    </source>
</evidence>
<keyword evidence="3" id="KW-0813">Transport</keyword>
<dbReference type="EMBL" id="BSFQ01000062">
    <property type="protein sequence ID" value="GLL16016.1"/>
    <property type="molecule type" value="Genomic_DNA"/>
</dbReference>
<comment type="similarity">
    <text evidence="2">Belongs to the bacterial solute-binding protein 8 family.</text>
</comment>
<dbReference type="RefSeq" id="WP_051737577.1">
    <property type="nucleotide sequence ID" value="NZ_BAAAUZ010000085.1"/>
</dbReference>
<keyword evidence="4 5" id="KW-0732">Signal</keyword>
<feature type="signal peptide" evidence="5">
    <location>
        <begin position="1"/>
        <end position="25"/>
    </location>
</feature>
<proteinExistence type="inferred from homology"/>
<reference evidence="7" key="2">
    <citation type="submission" date="2023-01" db="EMBL/GenBank/DDBJ databases">
        <authorList>
            <person name="Sun Q."/>
            <person name="Evtushenko L."/>
        </authorList>
    </citation>
    <scope>NUCLEOTIDE SEQUENCE</scope>
    <source>
        <strain evidence="7">VKM Ac-1069</strain>
    </source>
</reference>
<keyword evidence="8" id="KW-1185">Reference proteome</keyword>
<dbReference type="Gene3D" id="3.40.50.1980">
    <property type="entry name" value="Nitrogenase molybdenum iron protein domain"/>
    <property type="match status" value="2"/>
</dbReference>
<feature type="domain" description="Fe/B12 periplasmic-binding" evidence="6">
    <location>
        <begin position="54"/>
        <end position="327"/>
    </location>
</feature>
<accession>A0A9W6P1D3</accession>
<evidence type="ECO:0000313" key="7">
    <source>
        <dbReference type="EMBL" id="GLL16016.1"/>
    </source>
</evidence>
<dbReference type="AlphaFoldDB" id="A0A9W6P1D3"/>
<comment type="caution">
    <text evidence="7">The sequence shown here is derived from an EMBL/GenBank/DDBJ whole genome shotgun (WGS) entry which is preliminary data.</text>
</comment>
<dbReference type="PANTHER" id="PTHR30532">
    <property type="entry name" value="IRON III DICITRATE-BINDING PERIPLASMIC PROTEIN"/>
    <property type="match status" value="1"/>
</dbReference>
<dbReference type="GO" id="GO:1901678">
    <property type="term" value="P:iron coordination entity transport"/>
    <property type="evidence" value="ECO:0007669"/>
    <property type="project" value="UniProtKB-ARBA"/>
</dbReference>
<dbReference type="CDD" id="cd01146">
    <property type="entry name" value="FhuD"/>
    <property type="match status" value="1"/>
</dbReference>
<protein>
    <submittedName>
        <fullName evidence="7">ABC transporter, periplasmic substrate-binding protein</fullName>
    </submittedName>
</protein>
<dbReference type="InterPro" id="IPR051313">
    <property type="entry name" value="Bact_iron-sidero_bind"/>
</dbReference>
<dbReference type="Pfam" id="PF01497">
    <property type="entry name" value="Peripla_BP_2"/>
    <property type="match status" value="1"/>
</dbReference>
<evidence type="ECO:0000256" key="3">
    <source>
        <dbReference type="ARBA" id="ARBA00022448"/>
    </source>
</evidence>
<dbReference type="PROSITE" id="PS50983">
    <property type="entry name" value="FE_B12_PBP"/>
    <property type="match status" value="1"/>
</dbReference>